<dbReference type="InterPro" id="IPR038296">
    <property type="entry name" value="ParD_sf"/>
</dbReference>
<dbReference type="CDD" id="cd22231">
    <property type="entry name" value="RHH_NikR_HicB-like"/>
    <property type="match status" value="1"/>
</dbReference>
<sequence length="76" mass="8500">MTTMNISLPDTMKRFVDAQVEDHGFGTSSEYVRSLIRKEQDREQLRALLLAGARSPIDGPADAAYFADLEATIIKR</sequence>
<keyword evidence="2" id="KW-1277">Toxin-antitoxin system</keyword>
<dbReference type="Pfam" id="PF03693">
    <property type="entry name" value="ParD_antitoxin"/>
    <property type="match status" value="1"/>
</dbReference>
<evidence type="ECO:0000313" key="4">
    <source>
        <dbReference type="Proteomes" id="UP000538147"/>
    </source>
</evidence>
<comment type="caution">
    <text evidence="3">The sequence shown here is derived from an EMBL/GenBank/DDBJ whole genome shotgun (WGS) entry which is preliminary data.</text>
</comment>
<proteinExistence type="inferred from homology"/>
<dbReference type="InterPro" id="IPR010985">
    <property type="entry name" value="Ribbon_hlx_hlx"/>
</dbReference>
<dbReference type="PANTHER" id="PTHR36582:SF2">
    <property type="entry name" value="ANTITOXIN PARD"/>
    <property type="match status" value="1"/>
</dbReference>
<dbReference type="Proteomes" id="UP000538147">
    <property type="component" value="Unassembled WGS sequence"/>
</dbReference>
<accession>A0A841LFY5</accession>
<keyword evidence="4" id="KW-1185">Reference proteome</keyword>
<dbReference type="GO" id="GO:0006355">
    <property type="term" value="P:regulation of DNA-templated transcription"/>
    <property type="evidence" value="ECO:0007669"/>
    <property type="project" value="InterPro"/>
</dbReference>
<gene>
    <name evidence="3" type="ORF">FHS79_002059</name>
</gene>
<protein>
    <submittedName>
        <fullName evidence="3">Antitoxin ParD1/3/4</fullName>
    </submittedName>
</protein>
<evidence type="ECO:0000256" key="1">
    <source>
        <dbReference type="ARBA" id="ARBA00008580"/>
    </source>
</evidence>
<dbReference type="EMBL" id="JACIIV010000013">
    <property type="protein sequence ID" value="MBB6227878.1"/>
    <property type="molecule type" value="Genomic_DNA"/>
</dbReference>
<evidence type="ECO:0000256" key="2">
    <source>
        <dbReference type="ARBA" id="ARBA00022649"/>
    </source>
</evidence>
<comment type="similarity">
    <text evidence="1">Belongs to the ParD antitoxin family.</text>
</comment>
<reference evidence="3 4" key="1">
    <citation type="submission" date="2020-08" db="EMBL/GenBank/DDBJ databases">
        <title>Genomic Encyclopedia of Type Strains, Phase IV (KMG-IV): sequencing the most valuable type-strain genomes for metagenomic binning, comparative biology and taxonomic classification.</title>
        <authorList>
            <person name="Goeker M."/>
        </authorList>
    </citation>
    <scope>NUCLEOTIDE SEQUENCE [LARGE SCALE GENOMIC DNA]</scope>
    <source>
        <strain evidence="3 4">DSM 102189</strain>
    </source>
</reference>
<organism evidence="3 4">
    <name type="scientific">Polymorphobacter multimanifer</name>
    <dbReference type="NCBI Taxonomy" id="1070431"/>
    <lineage>
        <taxon>Bacteria</taxon>
        <taxon>Pseudomonadati</taxon>
        <taxon>Pseudomonadota</taxon>
        <taxon>Alphaproteobacteria</taxon>
        <taxon>Sphingomonadales</taxon>
        <taxon>Sphingosinicellaceae</taxon>
        <taxon>Polymorphobacter</taxon>
    </lineage>
</organism>
<name>A0A841LFY5_9SPHN</name>
<dbReference type="AlphaFoldDB" id="A0A841LFY5"/>
<dbReference type="Gene3D" id="6.10.10.120">
    <property type="entry name" value="Antitoxin ParD1-like"/>
    <property type="match status" value="1"/>
</dbReference>
<evidence type="ECO:0000313" key="3">
    <source>
        <dbReference type="EMBL" id="MBB6227878.1"/>
    </source>
</evidence>
<dbReference type="SUPFAM" id="SSF47598">
    <property type="entry name" value="Ribbon-helix-helix"/>
    <property type="match status" value="1"/>
</dbReference>
<dbReference type="PANTHER" id="PTHR36582">
    <property type="entry name" value="ANTITOXIN PARD"/>
    <property type="match status" value="1"/>
</dbReference>
<dbReference type="InterPro" id="IPR022789">
    <property type="entry name" value="ParD"/>
</dbReference>
<dbReference type="RefSeq" id="WP_184199210.1">
    <property type="nucleotide sequence ID" value="NZ_JACIIV010000013.1"/>
</dbReference>